<protein>
    <submittedName>
        <fullName evidence="2">Uncharacterized protein</fullName>
    </submittedName>
</protein>
<evidence type="ECO:0000256" key="1">
    <source>
        <dbReference type="SAM" id="MobiDB-lite"/>
    </source>
</evidence>
<evidence type="ECO:0000313" key="2">
    <source>
        <dbReference type="EMBL" id="QBK91778.1"/>
    </source>
</evidence>
<gene>
    <name evidence="2" type="ORF">LCPAC304_01160</name>
</gene>
<name>A0A481Z7D3_9VIRU</name>
<feature type="compositionally biased region" description="Basic and acidic residues" evidence="1">
    <location>
        <begin position="1"/>
        <end position="10"/>
    </location>
</feature>
<reference evidence="2" key="1">
    <citation type="journal article" date="2019" name="MBio">
        <title>Virus Genomes from Deep Sea Sediments Expand the Ocean Megavirome and Support Independent Origins of Viral Gigantism.</title>
        <authorList>
            <person name="Backstrom D."/>
            <person name="Yutin N."/>
            <person name="Jorgensen S.L."/>
            <person name="Dharamshi J."/>
            <person name="Homa F."/>
            <person name="Zaremba-Niedwiedzka K."/>
            <person name="Spang A."/>
            <person name="Wolf Y.I."/>
            <person name="Koonin E.V."/>
            <person name="Ettema T.J."/>
        </authorList>
    </citation>
    <scope>NUCLEOTIDE SEQUENCE</scope>
</reference>
<feature type="compositionally biased region" description="Acidic residues" evidence="1">
    <location>
        <begin position="16"/>
        <end position="25"/>
    </location>
</feature>
<organism evidence="2">
    <name type="scientific">Pithovirus LCPAC304</name>
    <dbReference type="NCBI Taxonomy" id="2506594"/>
    <lineage>
        <taxon>Viruses</taxon>
        <taxon>Pithoviruses</taxon>
    </lineage>
</organism>
<accession>A0A481Z7D3</accession>
<feature type="region of interest" description="Disordered" evidence="1">
    <location>
        <begin position="1"/>
        <end position="25"/>
    </location>
</feature>
<sequence length="250" mass="30010">MDFTHQRSEETSSSENEWEDWGSDVDSEEDLFFPEDALIEPRRVPKRMVDRLERLVSHNELVDMKEQLEYFQHQQSAEINFMSQAIAQVMEREKMREKWIQRISTFEVRVPRPVVRCMLKHIILQNNPKTINRARCINRHFKCEIESEPYVEAIRSQNKIRAFQNVLQEFDLYFGETVYVTYITGVGVIVDPDKVESYKEWLLKNPARLSSVFHRYTMFNVKMGLKGFRKYCLDQYEMVCKRFKTQIETL</sequence>
<dbReference type="EMBL" id="MK500565">
    <property type="protein sequence ID" value="QBK91778.1"/>
    <property type="molecule type" value="Genomic_DNA"/>
</dbReference>
<proteinExistence type="predicted"/>